<reference evidence="1" key="1">
    <citation type="journal article" date="2012" name="Science">
        <title>Fermentation, hydrogen, and sulfur metabolism in multiple uncultivated bacterial phyla.</title>
        <authorList>
            <person name="Wrighton K.C."/>
            <person name="Thomas B.C."/>
            <person name="Sharon I."/>
            <person name="Miller C.S."/>
            <person name="Castelle C.J."/>
            <person name="VerBerkmoes N.C."/>
            <person name="Wilkins M.J."/>
            <person name="Hettich R.L."/>
            <person name="Lipton M.S."/>
            <person name="Williams K.H."/>
            <person name="Long P.E."/>
            <person name="Banfield J.F."/>
        </authorList>
    </citation>
    <scope>NUCLEOTIDE SEQUENCE [LARGE SCALE GENOMIC DNA]</scope>
</reference>
<accession>K1YCQ7</accession>
<dbReference type="AlphaFoldDB" id="K1YCQ7"/>
<evidence type="ECO:0000313" key="1">
    <source>
        <dbReference type="EMBL" id="EKD30083.1"/>
    </source>
</evidence>
<name>K1YCQ7_9BACT</name>
<gene>
    <name evidence="1" type="ORF">ACD_78C00161G0003</name>
</gene>
<dbReference type="EMBL" id="AMFJ01034161">
    <property type="protein sequence ID" value="EKD30083.1"/>
    <property type="molecule type" value="Genomic_DNA"/>
</dbReference>
<organism evidence="1">
    <name type="scientific">uncultured bacterium</name>
    <name type="common">gcode 4</name>
    <dbReference type="NCBI Taxonomy" id="1234023"/>
    <lineage>
        <taxon>Bacteria</taxon>
        <taxon>environmental samples</taxon>
    </lineage>
</organism>
<comment type="caution">
    <text evidence="1">The sequence shown here is derived from an EMBL/GenBank/DDBJ whole genome shotgun (WGS) entry which is preliminary data.</text>
</comment>
<protein>
    <submittedName>
        <fullName evidence="1">Uncharacterized protein</fullName>
    </submittedName>
</protein>
<sequence length="31" mass="3750">MFTLFMLFVKFFIRDSVMGENLKKDEEFSSL</sequence>
<proteinExistence type="predicted"/>